<comment type="caution">
    <text evidence="2">The sequence shown here is derived from an EMBL/GenBank/DDBJ whole genome shotgun (WGS) entry which is preliminary data.</text>
</comment>
<evidence type="ECO:0000313" key="2">
    <source>
        <dbReference type="EMBL" id="CAG5148663.1"/>
    </source>
</evidence>
<proteinExistence type="predicted"/>
<dbReference type="GeneID" id="67013654"/>
<evidence type="ECO:0000256" key="1">
    <source>
        <dbReference type="SAM" id="MobiDB-lite"/>
    </source>
</evidence>
<feature type="compositionally biased region" description="Low complexity" evidence="1">
    <location>
        <begin position="246"/>
        <end position="259"/>
    </location>
</feature>
<feature type="compositionally biased region" description="Basic and acidic residues" evidence="1">
    <location>
        <begin position="260"/>
        <end position="277"/>
    </location>
</feature>
<dbReference type="AlphaFoldDB" id="A0A8J2HXS6"/>
<accession>A0A8J2HXS6</accession>
<protein>
    <submittedName>
        <fullName evidence="2">Uncharacterized protein</fullName>
    </submittedName>
</protein>
<organism evidence="2 3">
    <name type="scientific">Alternaria atra</name>
    <dbReference type="NCBI Taxonomy" id="119953"/>
    <lineage>
        <taxon>Eukaryota</taxon>
        <taxon>Fungi</taxon>
        <taxon>Dikarya</taxon>
        <taxon>Ascomycota</taxon>
        <taxon>Pezizomycotina</taxon>
        <taxon>Dothideomycetes</taxon>
        <taxon>Pleosporomycetidae</taxon>
        <taxon>Pleosporales</taxon>
        <taxon>Pleosporineae</taxon>
        <taxon>Pleosporaceae</taxon>
        <taxon>Alternaria</taxon>
        <taxon>Alternaria sect. Ulocladioides</taxon>
    </lineage>
</organism>
<gene>
    <name evidence="2" type="ORF">ALTATR162_LOCUS2231</name>
</gene>
<sequence length="493" mass="55185">MSGGYQIHTATPIRKRKNFGVTSAAWARDHTHTITSQMFAPTPYDCTTPPWIAQTSPLPNFPVQQTSTNTLPTSHFAPDPRLPRPAPREQCLQDDLFYTFTRDAYLSSETTAAKQVAQILQPYYPPTEKINRTLPLPRVTKQGPNINNNLQFFAPFTPFIPFTPLIPLTPAIPNALKMEVTSRPLPSLLPQFAPMAMTSKPASAAPWSFPNLKKKRRRRASQIFNMNFSFGFGSRRKSQDHSPDISPRTSISSASGSSRSEIEQSSKRQRIDSRATDAEAVFSPEKNIRIPDSDNTAIVLSRCNSTGEVHPGQLVDFTSKPVPTMPEPTVAPAPTHSSPASEFELRLSSDAYHDYLATSQRRKSFPAGEWAARRVREEFQMLHKLEKLETKIEDPFKRFRESARKRICTVDRKAKLSATTSPNTIAPTPSMDAPSVPCELRRTPSDPSTEAFLIHVRASLEARKRENKTGERWRSGPVFADEVEKGFLDDAPL</sequence>
<feature type="region of interest" description="Disordered" evidence="1">
    <location>
        <begin position="234"/>
        <end position="288"/>
    </location>
</feature>
<feature type="region of interest" description="Disordered" evidence="1">
    <location>
        <begin position="418"/>
        <end position="446"/>
    </location>
</feature>
<feature type="compositionally biased region" description="Polar residues" evidence="1">
    <location>
        <begin position="418"/>
        <end position="427"/>
    </location>
</feature>
<dbReference type="EMBL" id="CAJRGZ010000015">
    <property type="protein sequence ID" value="CAG5148663.1"/>
    <property type="molecule type" value="Genomic_DNA"/>
</dbReference>
<evidence type="ECO:0000313" key="3">
    <source>
        <dbReference type="Proteomes" id="UP000676310"/>
    </source>
</evidence>
<dbReference type="RefSeq" id="XP_043165768.1">
    <property type="nucleotide sequence ID" value="XM_043309833.1"/>
</dbReference>
<dbReference type="OrthoDB" id="3684119at2759"/>
<feature type="compositionally biased region" description="Polar residues" evidence="1">
    <location>
        <begin position="55"/>
        <end position="73"/>
    </location>
</feature>
<dbReference type="Proteomes" id="UP000676310">
    <property type="component" value="Unassembled WGS sequence"/>
</dbReference>
<keyword evidence="3" id="KW-1185">Reference proteome</keyword>
<name>A0A8J2HXS6_9PLEO</name>
<reference evidence="2" key="1">
    <citation type="submission" date="2021-05" db="EMBL/GenBank/DDBJ databases">
        <authorList>
            <person name="Stam R."/>
        </authorList>
    </citation>
    <scope>NUCLEOTIDE SEQUENCE</scope>
    <source>
        <strain evidence="2">CS162</strain>
    </source>
</reference>
<feature type="region of interest" description="Disordered" evidence="1">
    <location>
        <begin position="55"/>
        <end position="86"/>
    </location>
</feature>